<dbReference type="OrthoDB" id="10285210at2759"/>
<evidence type="ECO:0000313" key="2">
    <source>
        <dbReference type="Proteomes" id="UP001165740"/>
    </source>
</evidence>
<evidence type="ECO:0000256" key="1">
    <source>
        <dbReference type="SAM" id="MobiDB-lite"/>
    </source>
</evidence>
<dbReference type="RefSeq" id="XP_055891386.1">
    <property type="nucleotide sequence ID" value="XM_056035411.1"/>
</dbReference>
<evidence type="ECO:0000313" key="5">
    <source>
        <dbReference type="RefSeq" id="XP_055891387.1"/>
    </source>
</evidence>
<dbReference type="KEGG" id="bgt:106068305"/>
<dbReference type="RefSeq" id="XP_055891388.1">
    <property type="nucleotide sequence ID" value="XM_056035413.1"/>
</dbReference>
<dbReference type="RefSeq" id="XP_055891387.1">
    <property type="nucleotide sequence ID" value="XM_056035412.1"/>
</dbReference>
<feature type="region of interest" description="Disordered" evidence="1">
    <location>
        <begin position="946"/>
        <end position="983"/>
    </location>
</feature>
<feature type="region of interest" description="Disordered" evidence="1">
    <location>
        <begin position="1117"/>
        <end position="1194"/>
    </location>
</feature>
<feature type="compositionally biased region" description="Basic and acidic residues" evidence="1">
    <location>
        <begin position="1152"/>
        <end position="1192"/>
    </location>
</feature>
<organism evidence="2 6">
    <name type="scientific">Biomphalaria glabrata</name>
    <name type="common">Bloodfluke planorb</name>
    <name type="synonym">Freshwater snail</name>
    <dbReference type="NCBI Taxonomy" id="6526"/>
    <lineage>
        <taxon>Eukaryota</taxon>
        <taxon>Metazoa</taxon>
        <taxon>Spiralia</taxon>
        <taxon>Lophotrochozoa</taxon>
        <taxon>Mollusca</taxon>
        <taxon>Gastropoda</taxon>
        <taxon>Heterobranchia</taxon>
        <taxon>Euthyneura</taxon>
        <taxon>Panpulmonata</taxon>
        <taxon>Hygrophila</taxon>
        <taxon>Lymnaeoidea</taxon>
        <taxon>Planorbidae</taxon>
        <taxon>Biomphalaria</taxon>
    </lineage>
</organism>
<feature type="region of interest" description="Disordered" evidence="1">
    <location>
        <begin position="413"/>
        <end position="433"/>
    </location>
</feature>
<feature type="region of interest" description="Disordered" evidence="1">
    <location>
        <begin position="2137"/>
        <end position="2156"/>
    </location>
</feature>
<feature type="compositionally biased region" description="Low complexity" evidence="1">
    <location>
        <begin position="952"/>
        <end position="977"/>
    </location>
</feature>
<gene>
    <name evidence="3 4 5 6" type="primary">LOC106068305</name>
</gene>
<reference evidence="3 4" key="1">
    <citation type="submission" date="2025-04" db="UniProtKB">
        <authorList>
            <consortium name="RefSeq"/>
        </authorList>
    </citation>
    <scope>IDENTIFICATION</scope>
</reference>
<proteinExistence type="predicted"/>
<feature type="compositionally biased region" description="Polar residues" evidence="1">
    <location>
        <begin position="1985"/>
        <end position="1997"/>
    </location>
</feature>
<feature type="region of interest" description="Disordered" evidence="1">
    <location>
        <begin position="611"/>
        <end position="662"/>
    </location>
</feature>
<name>A0A9W3AVZ7_BIOGL</name>
<feature type="region of interest" description="Disordered" evidence="1">
    <location>
        <begin position="2174"/>
        <end position="2195"/>
    </location>
</feature>
<dbReference type="Proteomes" id="UP001165740">
    <property type="component" value="Chromosome 7"/>
</dbReference>
<feature type="region of interest" description="Disordered" evidence="1">
    <location>
        <begin position="1971"/>
        <end position="1997"/>
    </location>
</feature>
<dbReference type="OMA" id="VGERCHE"/>
<feature type="region of interest" description="Disordered" evidence="1">
    <location>
        <begin position="889"/>
        <end position="910"/>
    </location>
</feature>
<feature type="compositionally biased region" description="Basic residues" evidence="1">
    <location>
        <begin position="413"/>
        <end position="422"/>
    </location>
</feature>
<protein>
    <submittedName>
        <fullName evidence="3 4">Uncharacterized protein LOC106068305</fullName>
    </submittedName>
</protein>
<evidence type="ECO:0000313" key="4">
    <source>
        <dbReference type="RefSeq" id="XP_055891386.1"/>
    </source>
</evidence>
<evidence type="ECO:0000313" key="6">
    <source>
        <dbReference type="RefSeq" id="XP_055891388.1"/>
    </source>
</evidence>
<evidence type="ECO:0000313" key="3">
    <source>
        <dbReference type="RefSeq" id="XP_013083090.2"/>
    </source>
</evidence>
<dbReference type="RefSeq" id="XP_013083090.2">
    <property type="nucleotide sequence ID" value="XM_013227636.2"/>
</dbReference>
<feature type="region of interest" description="Disordered" evidence="1">
    <location>
        <begin position="685"/>
        <end position="707"/>
    </location>
</feature>
<sequence length="2929" mass="333418">MAMASYQTIKSCDCTNETRKKHVIDLLGSWKRRCIAKEKLKPNGWLGAIMSRLSTFNCNSKKTDHPSREKIKRSRKDVTHSKLSLEDRQYLKSQIAIWFPCLMHRPTLSELEAALAEMGTRLLQNVASIQIMDLNPNLTVSKKQRRLFRKSHSSLTPKDVGLLTSSVGARKESSEEIELPEMKMSNLSFISTKLENLQRKTLSNSFIYAEKNWRHKLMTDDTQSLSEQRSKDDDVISAVAHSRLLSLYDKRKYEIPSWFQWLVQMGTVIDLETMDQLDSSMGELKELVDLPRRISLHLIPPDDSTFVKGHLFVSLREEQCLKKVKDKCVNFSTNNRVLHLTKPLPGAKKSQPMTKGEPFNFSLHENVVEANDNSRHNENDLFETLSDKDDFFPKERTLSFEHKWAYVLSKHKSNRTRRRRNQKYTTHDDDKTNTCMIAPTHKYNNNSSQISPLVGITYSSSPQTKRTEHGFDEETFRRRTLYDKFRNLLRMDRAKKPCGYSNCKAEEKPMKPTEYILVKPLIKTKDNSTNEYVVCNSNRHNSPRLLNMLKDNKENSRRKVKHTHNNVKAKRTESSQLEDLFIQNNKNIGTLSPKVETTDTVLCKNRYTVPVAPNSEDYNKAPLKRRPKQRKRTVGFVSQDSRSRRQRDNSSLNVTSSGLSTPCFFDNPVGSQSFECLKLLNISQNRNTGDDNTQHQPSPKKTERLKNVNIEAALRSSQKDTGRIHKQWPRKKVPSNIEMEETLQGLGRTRSTQTSDVVNERVQYKRCAKQDNKPLFDSFSDSPGIRLNTNNVSVLDLTENIRGSLSHFVKEQWRSCSGSKDLDNSALSDDLCVDSEFQYLYPKTRPQSQSQSSFKSFQKCHSNGKNSMQSSICSSEQCRIQSLKNNVSNTKCHPEADSGKKHSKGNNYTISEREKDDFKIAWFSNKYSSYDRSSSMEHIHGDSECNGYNDISSTPEVSPSTSSLPKSSLLKSSLSNSGDNQCRNSGTTNQDCLTLSELSSLLAYCSERTSSDKPLAEDTMDVLKAIDQTLSRYILKDCLKPRSWNAREHKAEGKLQKLCDEIYHWKKGKTNVPYKNSLKDNIAMDKARLAKWPDHDMVRSLLTKQSMMKKATVGFPRFDQTGLHPARPLDATQNKLDSDNEDLAPTADSEPTAERNTRDDKDMSHSHLRTNKEEERFQPHQRQEDEHEKLENPRPYLTDSLNVFRSPYVSWDKEEYPINLPTKSMFFTDSPSIPAKEQRTQPRQYFEQKYYSNQSSNEMFKPSNEKNTSFESTLTSRLRKRECRKTFRLTPRCPDSALFSGPDSYNIPQDLSNQYTPSDDAPGTLDNKTASCLADLCTHNPPCCSKFYDTSRCLHFPAKLECSNGCYKRRLFDVSPTCHRRKVCDCQEKIELPLMSCLPRCTPDFHKPICSFPMSSTLQPSRQSIAHMTSEFERKFGSPEEMMPTRKIPLSENLTMYSGDVCHLECSPVCHRYPSLVPNLKKKSECLCKPEAKTRCDKDIIQKETVEYITDLVKACLTSERRERNSLAQCCKSETNVQTCRMNDEDRKLIESLKSKLDSALLRCFWKDDSLCAPKPSPIVQYSARREKVNDYPCRPKKSNPTKGKKPKVCSSCIPKRPCQPKAMRMYSKGLQADMSWASGKNRDTSVQTSIPTCKRCECALTTSSSTCLVKQSCTCETLSHEDNTTLCCSRKCHKIGLTEKTKCALIEDISSCTHQATCAKKIDKRNKAIQTSIMCRVPQTCKKYAPNLASTCHRAASNSVCTSHSEIYPRLSPDRMGKSSFTYDDQNYKINRCCTHKRNLNYDIREDTPISCFKPRGTNSFFMKKWDSPSECISNYNEFYTRPCKKYTAANYTTLSRTRRLENKFEDNIEKCKNDENVHYKPAWLESLSSKNNGICKETSAENPCTKDSSDANRPIVHIRYKSKKVNGKSEITVDSVPCKEDKITSPVKNLALQLKKHVEQIIQNSKELKQQAISSDKGEVKNNGDSSSQRDTTVSCDDCPSEVVKFHTSRNDDGTWSYKVKIKSPMGPPAPPEEMSESYASRNVNYGNNNASAVSGQFKSGYGVKVDIRLPKTVVDDAKDRLLHRVLPEMLKVVLREILTTDDLSSNEHRSGFCSELQLDDIYENVNSNACTVDSEYSTPPCTKQRDKCLSSNPKNKYKYRYQREMRQYKIGDQHDDGTRNKHRKKCHGNNNQYSKYPSSIQTNRTFQQFVERHRLDRHRSKKRFVKNVFVDQKCFESRNDIDKLMPQSACQTEGCCNHIAYAKSPITNDAVKRHIGEMNCSVNREPTLNVQYPNQKLATSAGRPSRRSRFASCTLSSNYCTKHPVTRMNTFCKECCPIHDVYIKDQAKDPRWHNPINENHTIIIEDLSSLSPSVTASGQRTSSNQCTFANKIQSLHRDHSFRSKKIIVKASRKRQLARGAKNLENACQNVYFPEVVCSHPDVVMECYDSTPETTARLDNQLGTRTGNIVFQTVPTFHHIGHSDKSNVRDNTEHTNAAHKRAIYTYMNKQNVNTSIKKTKNRMTSIGCNIPYCHLFVDKAPRAEESNSQSPICSKQFDDLSIDSEASDHGIEDLPLDSAINLALPQSTSEMCTLCDASTSISIRQCCSGTCKSIVVIPNEKTFGIDSKIVPQEPGIKQYVGELDKIQKFNDTIVVDRINLVSKQGETSVQTLNKTLMKCSEATRNSVGVTTEQKDNFPPVPVVNGSPTNELLISRPSETFKSRTIMSNQRVVAAVLGTDVSRSYPRGWAACKDSSTLTDNLFVCDKSMGVRDTKIRKPIVPPPKTTRCLPIKVSHDILESQNALQSEHGKCLKKRAATLWKTTNSKGWQSILVSSAELTESSKERVVLEGAFFKSHHPGDGLPCQTEQGSSFLPQSSSCLLPFRLVLFASGQDSDNQTISGTYLRRMVSVDRFFKWNINFDIPKASI</sequence>
<dbReference type="GeneID" id="106068305"/>
<accession>A0A9W3AVZ7</accession>
<keyword evidence="2" id="KW-1185">Reference proteome</keyword>
<feature type="compositionally biased region" description="Basic residues" evidence="1">
    <location>
        <begin position="622"/>
        <end position="633"/>
    </location>
</feature>